<comment type="caution">
    <text evidence="7">The sequence shown here is derived from an EMBL/GenBank/DDBJ whole genome shotgun (WGS) entry which is preliminary data.</text>
</comment>
<evidence type="ECO:0000256" key="5">
    <source>
        <dbReference type="ARBA" id="ARBA00038388"/>
    </source>
</evidence>
<dbReference type="InterPro" id="IPR003439">
    <property type="entry name" value="ABC_transporter-like_ATP-bd"/>
</dbReference>
<dbReference type="SMART" id="SM00382">
    <property type="entry name" value="AAA"/>
    <property type="match status" value="1"/>
</dbReference>
<dbReference type="InterPro" id="IPR017911">
    <property type="entry name" value="MacB-like_ATP-bd"/>
</dbReference>
<organism evidence="7 8">
    <name type="scientific">Pontibacter mucosus</name>
    <dbReference type="NCBI Taxonomy" id="1649266"/>
    <lineage>
        <taxon>Bacteria</taxon>
        <taxon>Pseudomonadati</taxon>
        <taxon>Bacteroidota</taxon>
        <taxon>Cytophagia</taxon>
        <taxon>Cytophagales</taxon>
        <taxon>Hymenobacteraceae</taxon>
        <taxon>Pontibacter</taxon>
    </lineage>
</organism>
<comment type="similarity">
    <text evidence="5">Belongs to the ABC transporter superfamily. Macrolide exporter (TC 3.A.1.122) family.</text>
</comment>
<dbReference type="CDD" id="cd03255">
    <property type="entry name" value="ABC_MJ0796_LolCDE_FtsE"/>
    <property type="match status" value="1"/>
</dbReference>
<gene>
    <name evidence="7" type="ORF">C8N40_103309</name>
</gene>
<evidence type="ECO:0000256" key="3">
    <source>
        <dbReference type="ARBA" id="ARBA00022840"/>
    </source>
</evidence>
<dbReference type="PROSITE" id="PS50893">
    <property type="entry name" value="ABC_TRANSPORTER_2"/>
    <property type="match status" value="1"/>
</dbReference>
<proteinExistence type="inferred from homology"/>
<protein>
    <submittedName>
        <fullName evidence="7">Putative ABC transport system ATP-binding protein</fullName>
    </submittedName>
</protein>
<keyword evidence="4" id="KW-1278">Translocase</keyword>
<dbReference type="GO" id="GO:0005524">
    <property type="term" value="F:ATP binding"/>
    <property type="evidence" value="ECO:0007669"/>
    <property type="project" value="UniProtKB-KW"/>
</dbReference>
<evidence type="ECO:0000259" key="6">
    <source>
        <dbReference type="PROSITE" id="PS50893"/>
    </source>
</evidence>
<dbReference type="GO" id="GO:0098796">
    <property type="term" value="C:membrane protein complex"/>
    <property type="evidence" value="ECO:0007669"/>
    <property type="project" value="UniProtKB-ARBA"/>
</dbReference>
<dbReference type="Gene3D" id="3.40.50.300">
    <property type="entry name" value="P-loop containing nucleotide triphosphate hydrolases"/>
    <property type="match status" value="1"/>
</dbReference>
<dbReference type="Proteomes" id="UP000244225">
    <property type="component" value="Unassembled WGS sequence"/>
</dbReference>
<dbReference type="GO" id="GO:0022857">
    <property type="term" value="F:transmembrane transporter activity"/>
    <property type="evidence" value="ECO:0007669"/>
    <property type="project" value="UniProtKB-ARBA"/>
</dbReference>
<dbReference type="FunFam" id="3.40.50.300:FF:000032">
    <property type="entry name" value="Export ABC transporter ATP-binding protein"/>
    <property type="match status" value="1"/>
</dbReference>
<evidence type="ECO:0000313" key="7">
    <source>
        <dbReference type="EMBL" id="PTX20234.1"/>
    </source>
</evidence>
<dbReference type="PROSITE" id="PS00211">
    <property type="entry name" value="ABC_TRANSPORTER_1"/>
    <property type="match status" value="1"/>
</dbReference>
<evidence type="ECO:0000256" key="2">
    <source>
        <dbReference type="ARBA" id="ARBA00022741"/>
    </source>
</evidence>
<dbReference type="PANTHER" id="PTHR42798:SF2">
    <property type="entry name" value="ABC TRANSPORTER ATP-BINDING PROTEIN MG467-RELATED"/>
    <property type="match status" value="1"/>
</dbReference>
<sequence length="232" mass="25167">MSTILEIKDLKKTYDSGDRHLTVLQGINFSLEAGDVCSIVGPSGSGKTTLLGLCAGLDRASSGSVVLNGIPLDNLSEDERAQVRNQYVGFIFQNFQLIPTLTALENVMVPMELRGERNVQQQAMDLLARVGLAERADHYPTQLSGGEQQRVSLARAFSNKPAILFADEPTGNLDEETGDRVEKLLFDLNREAGTTLVLVTHDLDLAAKTDRIIRIKGGTVVSDQLTAVVSNE</sequence>
<feature type="domain" description="ABC transporter" evidence="6">
    <location>
        <begin position="5"/>
        <end position="229"/>
    </location>
</feature>
<dbReference type="InterPro" id="IPR017871">
    <property type="entry name" value="ABC_transporter-like_CS"/>
</dbReference>
<name>A0A2T5YLQ3_9BACT</name>
<dbReference type="SUPFAM" id="SSF52540">
    <property type="entry name" value="P-loop containing nucleoside triphosphate hydrolases"/>
    <property type="match status" value="1"/>
</dbReference>
<evidence type="ECO:0000256" key="1">
    <source>
        <dbReference type="ARBA" id="ARBA00022448"/>
    </source>
</evidence>
<evidence type="ECO:0000256" key="4">
    <source>
        <dbReference type="ARBA" id="ARBA00022967"/>
    </source>
</evidence>
<dbReference type="EMBL" id="QBKI01000003">
    <property type="protein sequence ID" value="PTX20234.1"/>
    <property type="molecule type" value="Genomic_DNA"/>
</dbReference>
<reference evidence="7 8" key="1">
    <citation type="submission" date="2018-04" db="EMBL/GenBank/DDBJ databases">
        <title>Genomic Encyclopedia of Archaeal and Bacterial Type Strains, Phase II (KMG-II): from individual species to whole genera.</title>
        <authorList>
            <person name="Goeker M."/>
        </authorList>
    </citation>
    <scope>NUCLEOTIDE SEQUENCE [LARGE SCALE GENOMIC DNA]</scope>
    <source>
        <strain evidence="7 8">DSM 100162</strain>
    </source>
</reference>
<accession>A0A2T5YLQ3</accession>
<dbReference type="RefSeq" id="WP_108211246.1">
    <property type="nucleotide sequence ID" value="NZ_QBKI01000003.1"/>
</dbReference>
<dbReference type="OrthoDB" id="1115710at2"/>
<dbReference type="PANTHER" id="PTHR42798">
    <property type="entry name" value="LIPOPROTEIN-RELEASING SYSTEM ATP-BINDING PROTEIN LOLD"/>
    <property type="match status" value="1"/>
</dbReference>
<dbReference type="Pfam" id="PF00005">
    <property type="entry name" value="ABC_tran"/>
    <property type="match status" value="1"/>
</dbReference>
<dbReference type="InterPro" id="IPR003593">
    <property type="entry name" value="AAA+_ATPase"/>
</dbReference>
<keyword evidence="3 7" id="KW-0067">ATP-binding</keyword>
<keyword evidence="2" id="KW-0547">Nucleotide-binding</keyword>
<dbReference type="AlphaFoldDB" id="A0A2T5YLQ3"/>
<keyword evidence="1" id="KW-0813">Transport</keyword>
<dbReference type="InterPro" id="IPR027417">
    <property type="entry name" value="P-loop_NTPase"/>
</dbReference>
<keyword evidence="8" id="KW-1185">Reference proteome</keyword>
<evidence type="ECO:0000313" key="8">
    <source>
        <dbReference type="Proteomes" id="UP000244225"/>
    </source>
</evidence>
<dbReference type="GO" id="GO:0016887">
    <property type="term" value="F:ATP hydrolysis activity"/>
    <property type="evidence" value="ECO:0007669"/>
    <property type="project" value="InterPro"/>
</dbReference>